<protein>
    <recommendedName>
        <fullName evidence="7">Beta-galactosidase</fullName>
        <ecNumber evidence="7">3.2.1.23</ecNumber>
    </recommendedName>
</protein>
<dbReference type="OrthoDB" id="1657402at2759"/>
<dbReference type="Pfam" id="PF21317">
    <property type="entry name" value="BetaGal_ABD_1"/>
    <property type="match status" value="1"/>
</dbReference>
<keyword evidence="2 9" id="KW-0732">Signal</keyword>
<keyword evidence="4" id="KW-0325">Glycoprotein</keyword>
<dbReference type="SUPFAM" id="SSF49785">
    <property type="entry name" value="Galactose-binding domain-like"/>
    <property type="match status" value="1"/>
</dbReference>
<dbReference type="SUPFAM" id="SSF51445">
    <property type="entry name" value="(Trans)glycosidases"/>
    <property type="match status" value="1"/>
</dbReference>
<evidence type="ECO:0000256" key="3">
    <source>
        <dbReference type="ARBA" id="ARBA00022801"/>
    </source>
</evidence>
<evidence type="ECO:0000256" key="8">
    <source>
        <dbReference type="RuleBase" id="RU003679"/>
    </source>
</evidence>
<evidence type="ECO:0000256" key="4">
    <source>
        <dbReference type="ARBA" id="ARBA00023180"/>
    </source>
</evidence>
<comment type="similarity">
    <text evidence="1 8">Belongs to the glycosyl hydrolase 35 family.</text>
</comment>
<reference evidence="13" key="1">
    <citation type="submission" date="2021-02" db="EMBL/GenBank/DDBJ databases">
        <authorList>
            <person name="Nowell W R."/>
        </authorList>
    </citation>
    <scope>NUCLEOTIDE SEQUENCE</scope>
    <source>
        <strain evidence="13">Ploen Becks lab</strain>
    </source>
</reference>
<dbReference type="InterPro" id="IPR017853">
    <property type="entry name" value="GH"/>
</dbReference>
<evidence type="ECO:0000256" key="5">
    <source>
        <dbReference type="ARBA" id="ARBA00023295"/>
    </source>
</evidence>
<evidence type="ECO:0000256" key="2">
    <source>
        <dbReference type="ARBA" id="ARBA00022729"/>
    </source>
</evidence>
<dbReference type="InterPro" id="IPR048913">
    <property type="entry name" value="BetaGal_gal-bd"/>
</dbReference>
<comment type="caution">
    <text evidence="13">The sequence shown here is derived from an EMBL/GenBank/DDBJ whole genome shotgun (WGS) entry which is preliminary data.</text>
</comment>
<dbReference type="EMBL" id="CAJNOC010000422">
    <property type="protein sequence ID" value="CAF0759632.1"/>
    <property type="molecule type" value="Genomic_DNA"/>
</dbReference>
<organism evidence="13 14">
    <name type="scientific">Brachionus calyciflorus</name>
    <dbReference type="NCBI Taxonomy" id="104777"/>
    <lineage>
        <taxon>Eukaryota</taxon>
        <taxon>Metazoa</taxon>
        <taxon>Spiralia</taxon>
        <taxon>Gnathifera</taxon>
        <taxon>Rotifera</taxon>
        <taxon>Eurotatoria</taxon>
        <taxon>Monogononta</taxon>
        <taxon>Pseudotrocha</taxon>
        <taxon>Ploima</taxon>
        <taxon>Brachionidae</taxon>
        <taxon>Brachionus</taxon>
    </lineage>
</organism>
<feature type="signal peptide" evidence="9">
    <location>
        <begin position="1"/>
        <end position="22"/>
    </location>
</feature>
<dbReference type="InterPro" id="IPR008979">
    <property type="entry name" value="Galactose-bd-like_sf"/>
</dbReference>
<dbReference type="PRINTS" id="PR00742">
    <property type="entry name" value="GLHYDRLASE35"/>
</dbReference>
<dbReference type="Pfam" id="PF21467">
    <property type="entry name" value="BetaGal_gal-bd"/>
    <property type="match status" value="1"/>
</dbReference>
<proteinExistence type="inferred from homology"/>
<feature type="chain" id="PRO_5032545306" description="Beta-galactosidase" evidence="9">
    <location>
        <begin position="23"/>
        <end position="694"/>
    </location>
</feature>
<keyword evidence="3 7" id="KW-0378">Hydrolase</keyword>
<dbReference type="FunFam" id="2.60.120.260:FF:000021">
    <property type="entry name" value="Beta-galactosidase"/>
    <property type="match status" value="1"/>
</dbReference>
<dbReference type="PIRSF" id="PIRSF006336">
    <property type="entry name" value="B-gal"/>
    <property type="match status" value="1"/>
</dbReference>
<dbReference type="AlphaFoldDB" id="A0A813Q0G0"/>
<evidence type="ECO:0000259" key="10">
    <source>
        <dbReference type="Pfam" id="PF01301"/>
    </source>
</evidence>
<dbReference type="Gene3D" id="2.60.120.260">
    <property type="entry name" value="Galactose-binding domain-like"/>
    <property type="match status" value="2"/>
</dbReference>
<dbReference type="PROSITE" id="PS01182">
    <property type="entry name" value="GLYCOSYL_HYDROL_F35"/>
    <property type="match status" value="1"/>
</dbReference>
<accession>A0A813Q0G0</accession>
<feature type="domain" description="Beta-galactosidase galactose-binding" evidence="12">
    <location>
        <begin position="595"/>
        <end position="658"/>
    </location>
</feature>
<dbReference type="FunFam" id="3.20.20.80:FF:000017">
    <property type="entry name" value="Beta-galactosidase"/>
    <property type="match status" value="1"/>
</dbReference>
<dbReference type="PANTHER" id="PTHR23421">
    <property type="entry name" value="BETA-GALACTOSIDASE RELATED"/>
    <property type="match status" value="1"/>
</dbReference>
<dbReference type="InterPro" id="IPR048912">
    <property type="entry name" value="BetaGal1-like_ABD1"/>
</dbReference>
<name>A0A813Q0G0_9BILA</name>
<gene>
    <name evidence="13" type="ORF">OXX778_LOCUS4359</name>
</gene>
<keyword evidence="5 7" id="KW-0326">Glycosidase</keyword>
<evidence type="ECO:0000313" key="14">
    <source>
        <dbReference type="Proteomes" id="UP000663879"/>
    </source>
</evidence>
<evidence type="ECO:0000256" key="1">
    <source>
        <dbReference type="ARBA" id="ARBA00009809"/>
    </source>
</evidence>
<evidence type="ECO:0000259" key="11">
    <source>
        <dbReference type="Pfam" id="PF21317"/>
    </source>
</evidence>
<dbReference type="InterPro" id="IPR019801">
    <property type="entry name" value="Glyco_hydro_35_CS"/>
</dbReference>
<sequence length="694" mass="78252">MNFYIQLIAAMLISTLVVYIEADRSFYIDYEKNTFVKDSKPFRYISGSIHPYRVPKQLWEDRLKKMWAGGLNAIQIYTFWNEHEPSPGVYDFEGQNNVFEFLEIAQKIGFVVILRPGPYVCAEHDYGGLPWWLLANGTNNIVPRSSEENYMKAVRRYFNVLLPKFVPYLYKNGGPIITVQVENEYGSYYTCDKKYTGELRDMFKKYLGDDVVLFTTDPPRLFGLTCGTVKDVYATVDFGVSISPADAFEKQRKFAVNGPLVNGNAESYLKCGAIEGVFPTVDFGPSANVADSFVAQLVYAKTGPLVNSEFYPGWLDFWGTPHQKVHTNDILKSFNQQLNMSANVNFYMYFGGTNFGFSNGADPPFLAEPTSYDYDAPLSEPGDITNKYLAIRDAISKFQPLPDVPIPANSTKLALGKVQMTYHVSLVEAISELSDRCINTEKPETFEKLGQGYGFIMYKTVLDDPNVDGKTLTIKGIRDRGYVQIGSSFVGTVYRTGLNKIKINLPKNKNTTLYIIVENMGRLNFGNNLLDTKGIVSDVTLDDKQLNSWTTCLTDNFVPYYQKSVNSKFGLVGKYTKEKYLLRNKLKDTSFAGPGVYIAEFESPNRDFDTFLKMDKFTKGVALIHSNGTLTNLGRYWPKTGPQVTLYTPSVFTTSGKNYLVLIEFEGATCKSEADCSTEFIDYPIIDSIPNEIN</sequence>
<keyword evidence="14" id="KW-1185">Reference proteome</keyword>
<dbReference type="Pfam" id="PF01301">
    <property type="entry name" value="Glyco_hydro_35"/>
    <property type="match status" value="1"/>
</dbReference>
<feature type="active site" description="Nucleophile" evidence="6">
    <location>
        <position position="309"/>
    </location>
</feature>
<feature type="domain" description="Glycoside hydrolase 35 catalytic" evidence="10">
    <location>
        <begin position="35"/>
        <end position="263"/>
    </location>
</feature>
<evidence type="ECO:0000256" key="6">
    <source>
        <dbReference type="PIRSR" id="PIRSR006336-1"/>
    </source>
</evidence>
<dbReference type="InterPro" id="IPR031330">
    <property type="entry name" value="Gly_Hdrlase_35_cat"/>
</dbReference>
<evidence type="ECO:0000313" key="13">
    <source>
        <dbReference type="EMBL" id="CAF0759632.1"/>
    </source>
</evidence>
<dbReference type="GO" id="GO:0005975">
    <property type="term" value="P:carbohydrate metabolic process"/>
    <property type="evidence" value="ECO:0007669"/>
    <property type="project" value="InterPro"/>
</dbReference>
<feature type="domain" description="Beta-galactosidase 1-like first all-beta" evidence="11">
    <location>
        <begin position="443"/>
        <end position="551"/>
    </location>
</feature>
<dbReference type="InterPro" id="IPR001944">
    <property type="entry name" value="Glycoside_Hdrlase_35"/>
</dbReference>
<dbReference type="Proteomes" id="UP000663879">
    <property type="component" value="Unassembled WGS sequence"/>
</dbReference>
<comment type="catalytic activity">
    <reaction evidence="7">
        <text>Hydrolysis of terminal non-reducing beta-D-galactose residues in beta-D-galactosides.</text>
        <dbReference type="EC" id="3.2.1.23"/>
    </reaction>
</comment>
<evidence type="ECO:0000256" key="7">
    <source>
        <dbReference type="RuleBase" id="RU000675"/>
    </source>
</evidence>
<feature type="active site" description="Proton donor" evidence="6">
    <location>
        <position position="184"/>
    </location>
</feature>
<dbReference type="GO" id="GO:0004565">
    <property type="term" value="F:beta-galactosidase activity"/>
    <property type="evidence" value="ECO:0007669"/>
    <property type="project" value="UniProtKB-EC"/>
</dbReference>
<evidence type="ECO:0000259" key="12">
    <source>
        <dbReference type="Pfam" id="PF21467"/>
    </source>
</evidence>
<evidence type="ECO:0000256" key="9">
    <source>
        <dbReference type="SAM" id="SignalP"/>
    </source>
</evidence>
<dbReference type="InterPro" id="IPR026283">
    <property type="entry name" value="B-gal_1-like"/>
</dbReference>
<dbReference type="EC" id="3.2.1.23" evidence="7"/>
<dbReference type="Gene3D" id="3.20.20.80">
    <property type="entry name" value="Glycosidases"/>
    <property type="match status" value="2"/>
</dbReference>